<evidence type="ECO:0000313" key="2">
    <source>
        <dbReference type="EMBL" id="KOX97108.1"/>
    </source>
</evidence>
<dbReference type="PANTHER" id="PTHR14859:SF15">
    <property type="entry name" value="ENDONUCLEASE_EXONUCLEASE_PHOSPHATASE DOMAIN-CONTAINING PROTEIN"/>
    <property type="match status" value="1"/>
</dbReference>
<evidence type="ECO:0000313" key="3">
    <source>
        <dbReference type="Proteomes" id="UP000037747"/>
    </source>
</evidence>
<organism evidence="2 3">
    <name type="scientific">Halorubrum tropicale</name>
    <dbReference type="NCBI Taxonomy" id="1765655"/>
    <lineage>
        <taxon>Archaea</taxon>
        <taxon>Methanobacteriati</taxon>
        <taxon>Methanobacteriota</taxon>
        <taxon>Stenosarchaea group</taxon>
        <taxon>Halobacteria</taxon>
        <taxon>Halobacteriales</taxon>
        <taxon>Haloferacaceae</taxon>
        <taxon>Halorubrum</taxon>
    </lineage>
</organism>
<dbReference type="Proteomes" id="UP000037747">
    <property type="component" value="Unassembled WGS sequence"/>
</dbReference>
<evidence type="ECO:0000259" key="1">
    <source>
        <dbReference type="Pfam" id="PF03372"/>
    </source>
</evidence>
<dbReference type="EMBL" id="LIST01000002">
    <property type="protein sequence ID" value="KOX97108.1"/>
    <property type="molecule type" value="Genomic_DNA"/>
</dbReference>
<dbReference type="GO" id="GO:0016020">
    <property type="term" value="C:membrane"/>
    <property type="evidence" value="ECO:0007669"/>
    <property type="project" value="GOC"/>
</dbReference>
<dbReference type="InterPro" id="IPR005135">
    <property type="entry name" value="Endo/exonuclease/phosphatase"/>
</dbReference>
<feature type="domain" description="Endonuclease/exonuclease/phosphatase" evidence="1">
    <location>
        <begin position="9"/>
        <end position="251"/>
    </location>
</feature>
<dbReference type="SUPFAM" id="SSF56219">
    <property type="entry name" value="DNase I-like"/>
    <property type="match status" value="1"/>
</dbReference>
<dbReference type="RefSeq" id="WP_053771283.1">
    <property type="nucleotide sequence ID" value="NZ_LIST01000002.1"/>
</dbReference>
<dbReference type="GO" id="GO:0003824">
    <property type="term" value="F:catalytic activity"/>
    <property type="evidence" value="ECO:0007669"/>
    <property type="project" value="InterPro"/>
</dbReference>
<name>A0A0M9AS08_9EURY</name>
<keyword evidence="3" id="KW-1185">Reference proteome</keyword>
<dbReference type="OrthoDB" id="200635at2157"/>
<proteinExistence type="predicted"/>
<protein>
    <recommendedName>
        <fullName evidence="1">Endonuclease/exonuclease/phosphatase domain-containing protein</fullName>
    </recommendedName>
</protein>
<dbReference type="InterPro" id="IPR051916">
    <property type="entry name" value="GPI-anchor_lipid_remodeler"/>
</dbReference>
<reference evidence="2 3" key="1">
    <citation type="submission" date="2015-08" db="EMBL/GenBank/DDBJ databases">
        <title>Genomes of Isolates from Cabo Rojo, PR.</title>
        <authorList>
            <person name="Sanchez-Nieves R.L."/>
            <person name="Montalvo-Rodriguez R."/>
        </authorList>
    </citation>
    <scope>NUCLEOTIDE SEQUENCE [LARGE SCALE GENOMIC DNA]</scope>
    <source>
        <strain evidence="2 3">5</strain>
    </source>
</reference>
<gene>
    <name evidence="2" type="ORF">AMR74_06695</name>
</gene>
<comment type="caution">
    <text evidence="2">The sequence shown here is derived from an EMBL/GenBank/DDBJ whole genome shotgun (WGS) entry which is preliminary data.</text>
</comment>
<dbReference type="Gene3D" id="3.60.10.10">
    <property type="entry name" value="Endonuclease/exonuclease/phosphatase"/>
    <property type="match status" value="1"/>
</dbReference>
<dbReference type="InterPro" id="IPR036691">
    <property type="entry name" value="Endo/exonu/phosph_ase_sf"/>
</dbReference>
<dbReference type="PANTHER" id="PTHR14859">
    <property type="entry name" value="CALCOFLUOR WHITE HYPERSENSITIVE PROTEIN PRECURSOR"/>
    <property type="match status" value="1"/>
</dbReference>
<dbReference type="AlphaFoldDB" id="A0A0M9AS08"/>
<sequence length="260" mass="28253">MTRTPLRVASYNVRYAGLDAGRLDWSVRRDGVASLVRDIDPDVLAVQEVWMDQLPDLRDRLPGYDWVAFPDRNGEHTPIAVRRRRVSVASAGAFGLAPGGDREVTAWDAAIPRTVTHATLRDRRAPAPPDADGRTVAVFSVHLDHAGERARLEGARLVRDRVPDGPVVVAGDLNCQTGSPPYEALTADLTDARLAAHERDGPDRTYVGFDADDGVSGDPAARRIDHVLVRGCAVERYRVVPHDADAPASDHFPVVADVVP</sequence>
<dbReference type="GO" id="GO:0006506">
    <property type="term" value="P:GPI anchor biosynthetic process"/>
    <property type="evidence" value="ECO:0007669"/>
    <property type="project" value="TreeGrafter"/>
</dbReference>
<dbReference type="PATRIC" id="fig|1705389.3.peg.3317"/>
<dbReference type="Pfam" id="PF03372">
    <property type="entry name" value="Exo_endo_phos"/>
    <property type="match status" value="1"/>
</dbReference>
<accession>A0A0M9AS08</accession>
<dbReference type="STRING" id="1765655.AMR74_06695"/>
<dbReference type="CDD" id="cd09083">
    <property type="entry name" value="EEP-1"/>
    <property type="match status" value="1"/>
</dbReference>